<dbReference type="PROSITE" id="PS50893">
    <property type="entry name" value="ABC_TRANSPORTER_2"/>
    <property type="match status" value="1"/>
</dbReference>
<feature type="domain" description="ABC transmembrane type-1" evidence="9">
    <location>
        <begin position="40"/>
        <end position="327"/>
    </location>
</feature>
<comment type="caution">
    <text evidence="10">The sequence shown here is derived from an EMBL/GenBank/DDBJ whole genome shotgun (WGS) entry which is preliminary data.</text>
</comment>
<protein>
    <submittedName>
        <fullName evidence="10">ABC transporter ATP-binding protein</fullName>
    </submittedName>
</protein>
<evidence type="ECO:0000256" key="3">
    <source>
        <dbReference type="ARBA" id="ARBA00022741"/>
    </source>
</evidence>
<comment type="subcellular location">
    <subcellularLocation>
        <location evidence="1">Cell membrane</location>
        <topology evidence="1">Multi-pass membrane protein</topology>
    </subcellularLocation>
</comment>
<evidence type="ECO:0000259" key="8">
    <source>
        <dbReference type="PROSITE" id="PS50893"/>
    </source>
</evidence>
<gene>
    <name evidence="10" type="ORF">ACGRH2_21420</name>
</gene>
<feature type="domain" description="ABC transporter" evidence="8">
    <location>
        <begin position="361"/>
        <end position="600"/>
    </location>
</feature>
<evidence type="ECO:0000313" key="11">
    <source>
        <dbReference type="Proteomes" id="UP001607125"/>
    </source>
</evidence>
<dbReference type="InterPro" id="IPR027417">
    <property type="entry name" value="P-loop_NTPase"/>
</dbReference>
<keyword evidence="2 7" id="KW-0812">Transmembrane</keyword>
<feature type="transmembrane region" description="Helical" evidence="7">
    <location>
        <begin position="162"/>
        <end position="178"/>
    </location>
</feature>
<evidence type="ECO:0000259" key="9">
    <source>
        <dbReference type="PROSITE" id="PS50929"/>
    </source>
</evidence>
<dbReference type="Pfam" id="PF00664">
    <property type="entry name" value="ABC_membrane"/>
    <property type="match status" value="1"/>
</dbReference>
<dbReference type="Gene3D" id="1.20.1560.10">
    <property type="entry name" value="ABC transporter type 1, transmembrane domain"/>
    <property type="match status" value="1"/>
</dbReference>
<dbReference type="SUPFAM" id="SSF52540">
    <property type="entry name" value="P-loop containing nucleoside triphosphate hydrolases"/>
    <property type="match status" value="1"/>
</dbReference>
<dbReference type="PROSITE" id="PS50929">
    <property type="entry name" value="ABC_TM1F"/>
    <property type="match status" value="1"/>
</dbReference>
<keyword evidence="3" id="KW-0547">Nucleotide-binding</keyword>
<dbReference type="InterPro" id="IPR017871">
    <property type="entry name" value="ABC_transporter-like_CS"/>
</dbReference>
<organism evidence="10 11">
    <name type="scientific">Vibrio barjaei</name>
    <dbReference type="NCBI Taxonomy" id="1676683"/>
    <lineage>
        <taxon>Bacteria</taxon>
        <taxon>Pseudomonadati</taxon>
        <taxon>Pseudomonadota</taxon>
        <taxon>Gammaproteobacteria</taxon>
        <taxon>Vibrionales</taxon>
        <taxon>Vibrionaceae</taxon>
        <taxon>Vibrio</taxon>
    </lineage>
</organism>
<dbReference type="InterPro" id="IPR003593">
    <property type="entry name" value="AAA+_ATPase"/>
</dbReference>
<feature type="transmembrane region" description="Helical" evidence="7">
    <location>
        <begin position="270"/>
        <end position="292"/>
    </location>
</feature>
<proteinExistence type="predicted"/>
<evidence type="ECO:0000256" key="4">
    <source>
        <dbReference type="ARBA" id="ARBA00022840"/>
    </source>
</evidence>
<name>A0ABW7INH5_9VIBR</name>
<dbReference type="PANTHER" id="PTHR43394:SF1">
    <property type="entry name" value="ATP-BINDING CASSETTE SUB-FAMILY B MEMBER 10, MITOCHONDRIAL"/>
    <property type="match status" value="1"/>
</dbReference>
<keyword evidence="5 7" id="KW-1133">Transmembrane helix</keyword>
<dbReference type="InterPro" id="IPR011527">
    <property type="entry name" value="ABC1_TM_dom"/>
</dbReference>
<dbReference type="EMBL" id="JBIHSF010000011">
    <property type="protein sequence ID" value="MFH0262956.1"/>
    <property type="molecule type" value="Genomic_DNA"/>
</dbReference>
<dbReference type="InterPro" id="IPR039421">
    <property type="entry name" value="Type_1_exporter"/>
</dbReference>
<feature type="transmembrane region" description="Helical" evidence="7">
    <location>
        <begin position="81"/>
        <end position="104"/>
    </location>
</feature>
<evidence type="ECO:0000256" key="6">
    <source>
        <dbReference type="ARBA" id="ARBA00023136"/>
    </source>
</evidence>
<dbReference type="SUPFAM" id="SSF90123">
    <property type="entry name" value="ABC transporter transmembrane region"/>
    <property type="match status" value="1"/>
</dbReference>
<feature type="transmembrane region" description="Helical" evidence="7">
    <location>
        <begin position="184"/>
        <end position="203"/>
    </location>
</feature>
<evidence type="ECO:0000256" key="7">
    <source>
        <dbReference type="SAM" id="Phobius"/>
    </source>
</evidence>
<evidence type="ECO:0000256" key="5">
    <source>
        <dbReference type="ARBA" id="ARBA00022989"/>
    </source>
</evidence>
<accession>A0ABW7INH5</accession>
<keyword evidence="4 10" id="KW-0067">ATP-binding</keyword>
<dbReference type="InterPro" id="IPR036640">
    <property type="entry name" value="ABC1_TM_sf"/>
</dbReference>
<dbReference type="PANTHER" id="PTHR43394">
    <property type="entry name" value="ATP-DEPENDENT PERMEASE MDL1, MITOCHONDRIAL"/>
    <property type="match status" value="1"/>
</dbReference>
<sequence length="618" mass="68599">MFKRFENFTEAFPKQEPDQPPEGIFAFCRHYTRGFEKPLLLMALLSTTVAIIEVALFGFMGELVDWLTSSNPETFMDENGATLMWLGLVILFVMPALILVYSLITHQTLLGNYPMSIRWQAHRYLLKQSLSFYQDDFAGRVATKVMQTALAVRETVMKTADVFIYVSVYFTSMLVILAQADLRLMLPMLFWLFAYIGIQIYFVPKLKKVASEQADARSLMTGRIVDSYTNISTVKLFSHSRRETEYAEEGMEGFLDTVHRQMRLVTGFDVAVQLANYILLFSIAAISISLWMDSAITVGSIAIAISLALRINGMSMWIMWEVGALFENMGTVVDGIKTLSKPIAIQDEPDAKPIKVDQGGIEFDDVSFHYGENKGVISNLNLNIKPGEKVGLVGRSGAGKSTLVNLLLRFHDVEGGSIRIDGQPIDKVTQDSLRSKIGMVTQDTSLLHRSIRDNILYGKPDASEEELLAATRQAHAHEFIDTLTDPFGNAGYDAQVGERGVKLSGGQRQRIAISRVLLKNAPILILDEATSALDSEVEAAIQESLNELMEGKTVIAIAHRLSTIAAMDRLIVLDKGEVIEEGSHQELINHGGIYAQLWAHQTGGFIGADEDNEQDIVA</sequence>
<dbReference type="GO" id="GO:0005524">
    <property type="term" value="F:ATP binding"/>
    <property type="evidence" value="ECO:0007669"/>
    <property type="project" value="UniProtKB-KW"/>
</dbReference>
<keyword evidence="6 7" id="KW-0472">Membrane</keyword>
<feature type="transmembrane region" description="Helical" evidence="7">
    <location>
        <begin position="39"/>
        <end position="61"/>
    </location>
</feature>
<dbReference type="InterPro" id="IPR003439">
    <property type="entry name" value="ABC_transporter-like_ATP-bd"/>
</dbReference>
<reference evidence="10 11" key="1">
    <citation type="submission" date="2024-10" db="EMBL/GenBank/DDBJ databases">
        <authorList>
            <person name="Yibar A."/>
            <person name="Saticioglu I.B."/>
            <person name="Duman M."/>
            <person name="Ajmi N."/>
            <person name="Gurler F."/>
            <person name="Ay H."/>
            <person name="Onuk E."/>
            <person name="Guler S."/>
            <person name="Romalde J.L."/>
        </authorList>
    </citation>
    <scope>NUCLEOTIDE SEQUENCE [LARGE SCALE GENOMIC DNA]</scope>
    <source>
        <strain evidence="10 11">1-TCBS-B</strain>
    </source>
</reference>
<evidence type="ECO:0000313" key="10">
    <source>
        <dbReference type="EMBL" id="MFH0262956.1"/>
    </source>
</evidence>
<dbReference type="Proteomes" id="UP001607125">
    <property type="component" value="Unassembled WGS sequence"/>
</dbReference>
<evidence type="ECO:0000256" key="1">
    <source>
        <dbReference type="ARBA" id="ARBA00004651"/>
    </source>
</evidence>
<dbReference type="SMART" id="SM00382">
    <property type="entry name" value="AAA"/>
    <property type="match status" value="1"/>
</dbReference>
<dbReference type="Pfam" id="PF00005">
    <property type="entry name" value="ABC_tran"/>
    <property type="match status" value="1"/>
</dbReference>
<keyword evidence="11" id="KW-1185">Reference proteome</keyword>
<dbReference type="Gene3D" id="3.40.50.300">
    <property type="entry name" value="P-loop containing nucleotide triphosphate hydrolases"/>
    <property type="match status" value="1"/>
</dbReference>
<dbReference type="RefSeq" id="WP_394629958.1">
    <property type="nucleotide sequence ID" value="NZ_JBIHSF010000011.1"/>
</dbReference>
<evidence type="ECO:0000256" key="2">
    <source>
        <dbReference type="ARBA" id="ARBA00022692"/>
    </source>
</evidence>
<dbReference type="PROSITE" id="PS00211">
    <property type="entry name" value="ABC_TRANSPORTER_1"/>
    <property type="match status" value="1"/>
</dbReference>